<feature type="compositionally biased region" description="Low complexity" evidence="1">
    <location>
        <begin position="8"/>
        <end position="18"/>
    </location>
</feature>
<dbReference type="EMBL" id="KE145352">
    <property type="protein sequence ID" value="EPE37144.1"/>
    <property type="molecule type" value="Genomic_DNA"/>
</dbReference>
<dbReference type="Proteomes" id="UP000016922">
    <property type="component" value="Unassembled WGS sequence"/>
</dbReference>
<dbReference type="RefSeq" id="XP_008076459.1">
    <property type="nucleotide sequence ID" value="XM_008078268.1"/>
</dbReference>
<dbReference type="HOGENOM" id="CLU_2250413_0_0_1"/>
<feature type="compositionally biased region" description="Polar residues" evidence="1">
    <location>
        <begin position="19"/>
        <end position="28"/>
    </location>
</feature>
<keyword evidence="3" id="KW-1185">Reference proteome</keyword>
<feature type="compositionally biased region" description="Polar residues" evidence="1">
    <location>
        <begin position="40"/>
        <end position="50"/>
    </location>
</feature>
<feature type="region of interest" description="Disordered" evidence="1">
    <location>
        <begin position="1"/>
        <end position="104"/>
    </location>
</feature>
<dbReference type="KEGG" id="glz:GLAREA_09307"/>
<evidence type="ECO:0000313" key="3">
    <source>
        <dbReference type="Proteomes" id="UP000016922"/>
    </source>
</evidence>
<accession>S3DJ17</accession>
<dbReference type="GeneID" id="19468355"/>
<proteinExistence type="predicted"/>
<feature type="compositionally biased region" description="Basic and acidic residues" evidence="1">
    <location>
        <begin position="52"/>
        <end position="95"/>
    </location>
</feature>
<evidence type="ECO:0000313" key="2">
    <source>
        <dbReference type="EMBL" id="EPE37144.1"/>
    </source>
</evidence>
<feature type="compositionally biased region" description="Basic and acidic residues" evidence="1">
    <location>
        <begin position="29"/>
        <end position="39"/>
    </location>
</feature>
<protein>
    <submittedName>
        <fullName evidence="2">Uncharacterized protein</fullName>
    </submittedName>
</protein>
<gene>
    <name evidence="2" type="ORF">GLAREA_09307</name>
</gene>
<organism evidence="2 3">
    <name type="scientific">Glarea lozoyensis (strain ATCC 20868 / MF5171)</name>
    <dbReference type="NCBI Taxonomy" id="1116229"/>
    <lineage>
        <taxon>Eukaryota</taxon>
        <taxon>Fungi</taxon>
        <taxon>Dikarya</taxon>
        <taxon>Ascomycota</taxon>
        <taxon>Pezizomycotina</taxon>
        <taxon>Leotiomycetes</taxon>
        <taxon>Helotiales</taxon>
        <taxon>Helotiaceae</taxon>
        <taxon>Glarea</taxon>
    </lineage>
</organism>
<name>S3DJ17_GLAL2</name>
<evidence type="ECO:0000256" key="1">
    <source>
        <dbReference type="SAM" id="MobiDB-lite"/>
    </source>
</evidence>
<sequence length="104" mass="12357">MLFKALRSKSSSKSTTQQESLRVTSADSQHTHASHDQKQPSEIVTAMSTRKSGKEMDDFEKFLEKSRRDEEKLERKREKERERELREAERRKKEVNMSPWASRM</sequence>
<dbReference type="AlphaFoldDB" id="S3DJ17"/>
<reference evidence="2 3" key="1">
    <citation type="journal article" date="2013" name="BMC Genomics">
        <title>Genomics-driven discovery of the pneumocandin biosynthetic gene cluster in the fungus Glarea lozoyensis.</title>
        <authorList>
            <person name="Chen L."/>
            <person name="Yue Q."/>
            <person name="Zhang X."/>
            <person name="Xiang M."/>
            <person name="Wang C."/>
            <person name="Li S."/>
            <person name="Che Y."/>
            <person name="Ortiz-Lopez F.J."/>
            <person name="Bills G.F."/>
            <person name="Liu X."/>
            <person name="An Z."/>
        </authorList>
    </citation>
    <scope>NUCLEOTIDE SEQUENCE [LARGE SCALE GENOMIC DNA]</scope>
    <source>
        <strain evidence="3">ATCC 20868 / MF5171</strain>
    </source>
</reference>